<evidence type="ECO:0000313" key="2">
    <source>
        <dbReference type="EMBL" id="BFH72893.1"/>
    </source>
</evidence>
<dbReference type="SUPFAM" id="SSF81301">
    <property type="entry name" value="Nucleotidyltransferase"/>
    <property type="match status" value="1"/>
</dbReference>
<dbReference type="KEGG" id="sjv:SJAV_08370"/>
<dbReference type="Pfam" id="PF01909">
    <property type="entry name" value="NTP_transf_2"/>
    <property type="match status" value="1"/>
</dbReference>
<dbReference type="GO" id="GO:0016779">
    <property type="term" value="F:nucleotidyltransferase activity"/>
    <property type="evidence" value="ECO:0007669"/>
    <property type="project" value="InterPro"/>
</dbReference>
<reference evidence="2" key="1">
    <citation type="submission" date="2024-03" db="EMBL/GenBank/DDBJ databases">
        <title>Complete genome sequence of Sulfurisphaera javensis strain KD-1.</title>
        <authorList>
            <person name="Sakai H."/>
            <person name="Nur N."/>
            <person name="Suwanto A."/>
            <person name="Kurosawa N."/>
        </authorList>
    </citation>
    <scope>NUCLEOTIDE SEQUENCE</scope>
    <source>
        <strain evidence="2">KD-1</strain>
    </source>
</reference>
<sequence length="110" mass="12932">MKDRFKHLSRWGEHAKNIAKTPKEIYPNAEVYVFRGVAEDRITVLSDIDILIVFNYKLEDKEIMNLRKRIFFNAVDKHGLPFDSPVKLHVVDDDKAKLYFTIAKKLIKVD</sequence>
<evidence type="ECO:0000259" key="1">
    <source>
        <dbReference type="Pfam" id="PF01909"/>
    </source>
</evidence>
<gene>
    <name evidence="2" type="ORF">SJAV_08370</name>
</gene>
<dbReference type="AlphaFoldDB" id="A0AAT9GPY1"/>
<dbReference type="PANTHER" id="PTHR37030:SF3">
    <property type="entry name" value="POLYMERASE NUCLEOTIDYL TRANSFERASE DOMAIN-CONTAINING PROTEIN"/>
    <property type="match status" value="1"/>
</dbReference>
<dbReference type="Gene3D" id="3.30.460.10">
    <property type="entry name" value="Beta Polymerase, domain 2"/>
    <property type="match status" value="1"/>
</dbReference>
<organism evidence="2">
    <name type="scientific">Sulfurisphaera javensis</name>
    <dbReference type="NCBI Taxonomy" id="2049879"/>
    <lineage>
        <taxon>Archaea</taxon>
        <taxon>Thermoproteota</taxon>
        <taxon>Thermoprotei</taxon>
        <taxon>Sulfolobales</taxon>
        <taxon>Sulfolobaceae</taxon>
        <taxon>Sulfurisphaera</taxon>
    </lineage>
</organism>
<accession>A0AAT9GPY1</accession>
<dbReference type="InterPro" id="IPR043519">
    <property type="entry name" value="NT_sf"/>
</dbReference>
<dbReference type="EMBL" id="AP031322">
    <property type="protein sequence ID" value="BFH72893.1"/>
    <property type="molecule type" value="Genomic_DNA"/>
</dbReference>
<proteinExistence type="predicted"/>
<protein>
    <submittedName>
        <fullName evidence="2">Nucleotidyltransferase domain-containing protein</fullName>
    </submittedName>
</protein>
<dbReference type="PANTHER" id="PTHR37030">
    <property type="entry name" value="NUCLEOTIDYLTRANSFERASE"/>
    <property type="match status" value="1"/>
</dbReference>
<name>A0AAT9GPY1_9CREN</name>
<dbReference type="InterPro" id="IPR002934">
    <property type="entry name" value="Polymerase_NTP_transf_dom"/>
</dbReference>
<feature type="domain" description="Polymerase nucleotidyl transferase" evidence="1">
    <location>
        <begin position="17"/>
        <end position="62"/>
    </location>
</feature>